<dbReference type="OrthoDB" id="9807403at2"/>
<comment type="function">
    <text evidence="8">Ligates lysine onto the cytidine present at position 34 of the AUA codon-specific tRNA(Ile) that contains the anticodon CAU, in an ATP-dependent manner. Cytidine is converted to lysidine, thus changing the amino acid specificity of the tRNA from methionine to isoleucine.</text>
</comment>
<keyword evidence="2 8" id="KW-0963">Cytoplasm</keyword>
<evidence type="ECO:0000256" key="5">
    <source>
        <dbReference type="ARBA" id="ARBA00022741"/>
    </source>
</evidence>
<dbReference type="InterPro" id="IPR012796">
    <property type="entry name" value="Lysidine-tRNA-synth_C"/>
</dbReference>
<evidence type="ECO:0000256" key="8">
    <source>
        <dbReference type="HAMAP-Rule" id="MF_01161"/>
    </source>
</evidence>
<dbReference type="EC" id="6.3.4.19" evidence="8"/>
<dbReference type="InterPro" id="IPR014729">
    <property type="entry name" value="Rossmann-like_a/b/a_fold"/>
</dbReference>
<dbReference type="EMBL" id="CP041742">
    <property type="protein sequence ID" value="QDQ73282.1"/>
    <property type="molecule type" value="Genomic_DNA"/>
</dbReference>
<dbReference type="SUPFAM" id="SSF82829">
    <property type="entry name" value="MesJ substrate recognition domain-like"/>
    <property type="match status" value="1"/>
</dbReference>
<dbReference type="Pfam" id="PF01171">
    <property type="entry name" value="ATP_bind_3"/>
    <property type="match status" value="1"/>
</dbReference>
<dbReference type="PANTHER" id="PTHR43033">
    <property type="entry name" value="TRNA(ILE)-LYSIDINE SYNTHASE-RELATED"/>
    <property type="match status" value="1"/>
</dbReference>
<dbReference type="NCBIfam" id="TIGR02432">
    <property type="entry name" value="lysidine_TilS_N"/>
    <property type="match status" value="1"/>
</dbReference>
<dbReference type="GO" id="GO:0032267">
    <property type="term" value="F:tRNA(Ile)-lysidine synthase activity"/>
    <property type="evidence" value="ECO:0007669"/>
    <property type="project" value="UniProtKB-EC"/>
</dbReference>
<dbReference type="Gene3D" id="1.20.59.20">
    <property type="match status" value="1"/>
</dbReference>
<dbReference type="Gene3D" id="3.40.50.620">
    <property type="entry name" value="HUPs"/>
    <property type="match status" value="1"/>
</dbReference>
<keyword evidence="3 8" id="KW-0436">Ligase</keyword>
<dbReference type="InterPro" id="IPR012094">
    <property type="entry name" value="tRNA_Ile_lys_synt"/>
</dbReference>
<reference evidence="10 11" key="1">
    <citation type="submission" date="2019-07" db="EMBL/GenBank/DDBJ databases">
        <title>Lysobacter weifangensis sp. nov., isolated from bensulfuron-methyl contaminated farmland soil.</title>
        <authorList>
            <person name="Zhao H."/>
        </authorList>
    </citation>
    <scope>NUCLEOTIDE SEQUENCE [LARGE SCALE GENOMIC DNA]</scope>
    <source>
        <strain evidence="10 11">CC-Bw-6</strain>
    </source>
</reference>
<dbReference type="Pfam" id="PF11734">
    <property type="entry name" value="TilS_C"/>
    <property type="match status" value="1"/>
</dbReference>
<evidence type="ECO:0000256" key="2">
    <source>
        <dbReference type="ARBA" id="ARBA00022490"/>
    </source>
</evidence>
<keyword evidence="5 8" id="KW-0547">Nucleotide-binding</keyword>
<dbReference type="Pfam" id="PF09179">
    <property type="entry name" value="TilS"/>
    <property type="match status" value="1"/>
</dbReference>
<organism evidence="10 11">
    <name type="scientific">Pseudoluteimonas lycopersici</name>
    <dbReference type="NCBI Taxonomy" id="1324796"/>
    <lineage>
        <taxon>Bacteria</taxon>
        <taxon>Pseudomonadati</taxon>
        <taxon>Pseudomonadota</taxon>
        <taxon>Gammaproteobacteria</taxon>
        <taxon>Lysobacterales</taxon>
        <taxon>Lysobacteraceae</taxon>
        <taxon>Pseudoluteimonas</taxon>
    </lineage>
</organism>
<gene>
    <name evidence="8 10" type="primary">tilS</name>
    <name evidence="10" type="ORF">FNZ56_05065</name>
</gene>
<comment type="subcellular location">
    <subcellularLocation>
        <location evidence="1 8">Cytoplasm</location>
    </subcellularLocation>
</comment>
<dbReference type="Proteomes" id="UP000315891">
    <property type="component" value="Chromosome"/>
</dbReference>
<dbReference type="InterPro" id="IPR015262">
    <property type="entry name" value="tRNA_Ile_lys_synt_subst-bd"/>
</dbReference>
<accession>A0A516V424</accession>
<dbReference type="NCBIfam" id="TIGR02433">
    <property type="entry name" value="lysidine_TilS_C"/>
    <property type="match status" value="1"/>
</dbReference>
<evidence type="ECO:0000256" key="1">
    <source>
        <dbReference type="ARBA" id="ARBA00004496"/>
    </source>
</evidence>
<evidence type="ECO:0000256" key="3">
    <source>
        <dbReference type="ARBA" id="ARBA00022598"/>
    </source>
</evidence>
<evidence type="ECO:0000256" key="6">
    <source>
        <dbReference type="ARBA" id="ARBA00022840"/>
    </source>
</evidence>
<evidence type="ECO:0000313" key="10">
    <source>
        <dbReference type="EMBL" id="QDQ73282.1"/>
    </source>
</evidence>
<evidence type="ECO:0000256" key="7">
    <source>
        <dbReference type="ARBA" id="ARBA00048539"/>
    </source>
</evidence>
<dbReference type="InterPro" id="IPR011063">
    <property type="entry name" value="TilS/TtcA_N"/>
</dbReference>
<dbReference type="RefSeq" id="WP_143878795.1">
    <property type="nucleotide sequence ID" value="NZ_BAABLZ010000001.1"/>
</dbReference>
<keyword evidence="6 8" id="KW-0067">ATP-binding</keyword>
<dbReference type="SUPFAM" id="SSF56037">
    <property type="entry name" value="PheT/TilS domain"/>
    <property type="match status" value="1"/>
</dbReference>
<dbReference type="SUPFAM" id="SSF52402">
    <property type="entry name" value="Adenine nucleotide alpha hydrolases-like"/>
    <property type="match status" value="1"/>
</dbReference>
<comment type="domain">
    <text evidence="8">The N-terminal region contains the highly conserved SGGXDS motif, predicted to be a P-loop motif involved in ATP binding.</text>
</comment>
<proteinExistence type="inferred from homology"/>
<keyword evidence="11" id="KW-1185">Reference proteome</keyword>
<evidence type="ECO:0000259" key="9">
    <source>
        <dbReference type="SMART" id="SM00977"/>
    </source>
</evidence>
<comment type="similarity">
    <text evidence="8">Belongs to the tRNA(Ile)-lysidine synthase family.</text>
</comment>
<dbReference type="HAMAP" id="MF_01161">
    <property type="entry name" value="tRNA_Ile_lys_synt"/>
    <property type="match status" value="1"/>
</dbReference>
<comment type="catalytic activity">
    <reaction evidence="7 8">
        <text>cytidine(34) in tRNA(Ile2) + L-lysine + ATP = lysidine(34) in tRNA(Ile2) + AMP + diphosphate + H(+)</text>
        <dbReference type="Rhea" id="RHEA:43744"/>
        <dbReference type="Rhea" id="RHEA-COMP:10625"/>
        <dbReference type="Rhea" id="RHEA-COMP:10670"/>
        <dbReference type="ChEBI" id="CHEBI:15378"/>
        <dbReference type="ChEBI" id="CHEBI:30616"/>
        <dbReference type="ChEBI" id="CHEBI:32551"/>
        <dbReference type="ChEBI" id="CHEBI:33019"/>
        <dbReference type="ChEBI" id="CHEBI:82748"/>
        <dbReference type="ChEBI" id="CHEBI:83665"/>
        <dbReference type="ChEBI" id="CHEBI:456215"/>
        <dbReference type="EC" id="6.3.4.19"/>
    </reaction>
</comment>
<name>A0A516V424_9GAMM</name>
<dbReference type="PANTHER" id="PTHR43033:SF1">
    <property type="entry name" value="TRNA(ILE)-LYSIDINE SYNTHASE-RELATED"/>
    <property type="match status" value="1"/>
</dbReference>
<evidence type="ECO:0000256" key="4">
    <source>
        <dbReference type="ARBA" id="ARBA00022694"/>
    </source>
</evidence>
<dbReference type="InterPro" id="IPR012795">
    <property type="entry name" value="tRNA_Ile_lys_synt_N"/>
</dbReference>
<feature type="domain" description="Lysidine-tRNA(Ile) synthetase C-terminal" evidence="9">
    <location>
        <begin position="353"/>
        <end position="428"/>
    </location>
</feature>
<dbReference type="AlphaFoldDB" id="A0A516V424"/>
<protein>
    <recommendedName>
        <fullName evidence="8">tRNA(Ile)-lysidine synthase</fullName>
        <ecNumber evidence="8">6.3.4.19</ecNumber>
    </recommendedName>
    <alternativeName>
        <fullName evidence="8">tRNA(Ile)-2-lysyl-cytidine synthase</fullName>
    </alternativeName>
    <alternativeName>
        <fullName evidence="8">tRNA(Ile)-lysidine synthetase</fullName>
    </alternativeName>
</protein>
<dbReference type="SMART" id="SM00977">
    <property type="entry name" value="TilS_C"/>
    <property type="match status" value="1"/>
</dbReference>
<dbReference type="GO" id="GO:0005737">
    <property type="term" value="C:cytoplasm"/>
    <property type="evidence" value="ECO:0007669"/>
    <property type="project" value="UniProtKB-SubCell"/>
</dbReference>
<dbReference type="CDD" id="cd01992">
    <property type="entry name" value="TilS_N"/>
    <property type="match status" value="1"/>
</dbReference>
<keyword evidence="4 8" id="KW-0819">tRNA processing</keyword>
<dbReference type="GO" id="GO:0006400">
    <property type="term" value="P:tRNA modification"/>
    <property type="evidence" value="ECO:0007669"/>
    <property type="project" value="UniProtKB-UniRule"/>
</dbReference>
<sequence>MSGWTLPPPPPAASVGVLIGLSGGLDSTVLLHLLAHSPLRPNGLRAIHVHHGLHPDADAWAAHCESLCAALDVPLTIVRIEVDRASGLGLEGAARESRHAAFKSELRDGEILALAHHRDDQAETFLLRALRGSGTKGLSSMQSWRRHGYGWLWRPLLAQPREALREYAIAHDLIWIEDPSNASNDPDRNFLRNRVMPVLQERWPQASTSFARSAALIAEAHDILSASDMNDLDRITHHDDSRTIHIAGLMHLPAPRRARALQLWAHRLGLPPLPGSAPARIEKEIIPASKDAEPRFCWSGACIERWNQLLHADRQSPVFPRGWARIWDGCTPLRLPEGSLLSLDGGEGFKSPVLVRARLGGERINLHFRTHSHALKKVLQEHRIPPWERRRLPLLLDPDSETVLAAGHRIIGRDLERRLVDPRARLDWQLA</sequence>
<feature type="binding site" evidence="8">
    <location>
        <begin position="22"/>
        <end position="27"/>
    </location>
    <ligand>
        <name>ATP</name>
        <dbReference type="ChEBI" id="CHEBI:30616"/>
    </ligand>
</feature>
<dbReference type="GO" id="GO:0005524">
    <property type="term" value="F:ATP binding"/>
    <property type="evidence" value="ECO:0007669"/>
    <property type="project" value="UniProtKB-UniRule"/>
</dbReference>
<evidence type="ECO:0000313" key="11">
    <source>
        <dbReference type="Proteomes" id="UP000315891"/>
    </source>
</evidence>